<evidence type="ECO:0000256" key="1">
    <source>
        <dbReference type="SAM" id="MobiDB-lite"/>
    </source>
</evidence>
<gene>
    <name evidence="2" type="ORF">SNA_28160</name>
</gene>
<evidence type="ECO:0000313" key="2">
    <source>
        <dbReference type="EMBL" id="KIZ15428.1"/>
    </source>
</evidence>
<evidence type="ECO:0000313" key="3">
    <source>
        <dbReference type="Proteomes" id="UP000032458"/>
    </source>
</evidence>
<accession>A0A0D7CGW3</accession>
<dbReference type="Proteomes" id="UP000032458">
    <property type="component" value="Unassembled WGS sequence"/>
</dbReference>
<protein>
    <submittedName>
        <fullName evidence="2">Uncharacterized protein</fullName>
    </submittedName>
</protein>
<keyword evidence="3" id="KW-1185">Reference proteome</keyword>
<sequence length="293" mass="30677">MNDATSDYMHGHVISDRSGNVYMLDASDTGLGILKMAPSGTVSGFSRIRDARWATGMAATPDGGILIGGSDGDTDQLYRVDRDGKATSVDTPEFHHPNPIGARPDGSMVVLDGKTLWSLKGTRKTRLHTLPQEPPNGSITVDATGTVYAEKGASLKDLLVLAPGHSPRTVSPRGSIPGTNSPVSSLSAITMSPASGGGLYAKAVRDTNKGPSGHAYVVHVRASGATTVLARGTMNKENLSCKSGRQYPSLNVPCAMPWFVVQSGQRVLVMGSVTGAGTHHIPAFALRTDTKKE</sequence>
<feature type="region of interest" description="Disordered" evidence="1">
    <location>
        <begin position="88"/>
        <end position="107"/>
    </location>
</feature>
<dbReference type="PATRIC" id="fig|1240678.4.peg.6005"/>
<dbReference type="InterPro" id="IPR015943">
    <property type="entry name" value="WD40/YVTN_repeat-like_dom_sf"/>
</dbReference>
<organism evidence="2 3">
    <name type="scientific">Streptomyces natalensis ATCC 27448</name>
    <dbReference type="NCBI Taxonomy" id="1240678"/>
    <lineage>
        <taxon>Bacteria</taxon>
        <taxon>Bacillati</taxon>
        <taxon>Actinomycetota</taxon>
        <taxon>Actinomycetes</taxon>
        <taxon>Kitasatosporales</taxon>
        <taxon>Streptomycetaceae</taxon>
        <taxon>Streptomyces</taxon>
    </lineage>
</organism>
<name>A0A0D7CGW3_9ACTN</name>
<proteinExistence type="predicted"/>
<dbReference type="AlphaFoldDB" id="A0A0D7CGW3"/>
<dbReference type="SUPFAM" id="SSF63829">
    <property type="entry name" value="Calcium-dependent phosphotriesterase"/>
    <property type="match status" value="1"/>
</dbReference>
<reference evidence="2 3" key="1">
    <citation type="submission" date="2014-09" db="EMBL/GenBank/DDBJ databases">
        <title>Draft genome sequence of Streptomyces natalensis ATCC 27448, producer of the antifungal pimaricin.</title>
        <authorList>
            <person name="Mendes M.V."/>
            <person name="Beites T."/>
            <person name="Pires S."/>
            <person name="Santos C.L."/>
            <person name="Moradas-Ferreira P."/>
        </authorList>
    </citation>
    <scope>NUCLEOTIDE SEQUENCE [LARGE SCALE GENOMIC DNA]</scope>
    <source>
        <strain evidence="2 3">ATCC 27448</strain>
    </source>
</reference>
<comment type="caution">
    <text evidence="2">The sequence shown here is derived from an EMBL/GenBank/DDBJ whole genome shotgun (WGS) entry which is preliminary data.</text>
</comment>
<dbReference type="Gene3D" id="2.130.10.10">
    <property type="entry name" value="YVTN repeat-like/Quinoprotein amine dehydrogenase"/>
    <property type="match status" value="1"/>
</dbReference>
<dbReference type="EMBL" id="JRKI01000034">
    <property type="protein sequence ID" value="KIZ15428.1"/>
    <property type="molecule type" value="Genomic_DNA"/>
</dbReference>